<dbReference type="FunFam" id="2.60.260.40:FF:000003">
    <property type="entry name" value="NADH dehydrogenase [ubiquinone] iron-sulfur protein 6, mitochondrial"/>
    <property type="match status" value="1"/>
</dbReference>
<dbReference type="Pfam" id="PF10276">
    <property type="entry name" value="zf-CHCC"/>
    <property type="match status" value="1"/>
</dbReference>
<dbReference type="PANTHER" id="PTHR13156">
    <property type="entry name" value="NADH-UBIQUINONE OXIDOREDUCTASE 13 KD-A SUBUNIT"/>
    <property type="match status" value="1"/>
</dbReference>
<protein>
    <submittedName>
        <fullName evidence="2">NADH:ubiquinone oxidoreductase 18.4kD subunit</fullName>
    </submittedName>
</protein>
<dbReference type="PANTHER" id="PTHR13156:SF0">
    <property type="entry name" value="NADH DEHYDROGENASE [UBIQUINONE] IRON-SULFUR PROTEIN 6, MITOCHONDRIAL"/>
    <property type="match status" value="1"/>
</dbReference>
<dbReference type="Gene3D" id="2.60.260.40">
    <property type="entry name" value="q5lls5 like domains"/>
    <property type="match status" value="1"/>
</dbReference>
<keyword evidence="2" id="KW-0830">Ubiquinone</keyword>
<reference evidence="2 3" key="1">
    <citation type="journal article" date="2018" name="Nat. Ecol. Evol.">
        <title>Pezizomycetes genomes reveal the molecular basis of ectomycorrhizal truffle lifestyle.</title>
        <authorList>
            <person name="Murat C."/>
            <person name="Payen T."/>
            <person name="Noel B."/>
            <person name="Kuo A."/>
            <person name="Morin E."/>
            <person name="Chen J."/>
            <person name="Kohler A."/>
            <person name="Krizsan K."/>
            <person name="Balestrini R."/>
            <person name="Da Silva C."/>
            <person name="Montanini B."/>
            <person name="Hainaut M."/>
            <person name="Levati E."/>
            <person name="Barry K.W."/>
            <person name="Belfiori B."/>
            <person name="Cichocki N."/>
            <person name="Clum A."/>
            <person name="Dockter R.B."/>
            <person name="Fauchery L."/>
            <person name="Guy J."/>
            <person name="Iotti M."/>
            <person name="Le Tacon F."/>
            <person name="Lindquist E.A."/>
            <person name="Lipzen A."/>
            <person name="Malagnac F."/>
            <person name="Mello A."/>
            <person name="Molinier V."/>
            <person name="Miyauchi S."/>
            <person name="Poulain J."/>
            <person name="Riccioni C."/>
            <person name="Rubini A."/>
            <person name="Sitrit Y."/>
            <person name="Splivallo R."/>
            <person name="Traeger S."/>
            <person name="Wang M."/>
            <person name="Zifcakova L."/>
            <person name="Wipf D."/>
            <person name="Zambonelli A."/>
            <person name="Paolocci F."/>
            <person name="Nowrousian M."/>
            <person name="Ottonello S."/>
            <person name="Baldrian P."/>
            <person name="Spatafora J.W."/>
            <person name="Henrissat B."/>
            <person name="Nagy L.G."/>
            <person name="Aury J.M."/>
            <person name="Wincker P."/>
            <person name="Grigoriev I.V."/>
            <person name="Bonfante P."/>
            <person name="Martin F.M."/>
        </authorList>
    </citation>
    <scope>NUCLEOTIDE SEQUENCE [LARGE SCALE GENOMIC DNA]</scope>
    <source>
        <strain evidence="2 3">ATCC MYA-4762</strain>
    </source>
</reference>
<proteinExistence type="predicted"/>
<dbReference type="STRING" id="1051890.A0A3N4LVV6"/>
<dbReference type="InParanoid" id="A0A3N4LVV6"/>
<dbReference type="EMBL" id="ML121532">
    <property type="protein sequence ID" value="RPB27017.1"/>
    <property type="molecule type" value="Genomic_DNA"/>
</dbReference>
<name>A0A3N4LVV6_9PEZI</name>
<dbReference type="GO" id="GO:0006120">
    <property type="term" value="P:mitochondrial electron transport, NADH to ubiquinone"/>
    <property type="evidence" value="ECO:0007669"/>
    <property type="project" value="TreeGrafter"/>
</dbReference>
<keyword evidence="3" id="KW-1185">Reference proteome</keyword>
<evidence type="ECO:0000313" key="3">
    <source>
        <dbReference type="Proteomes" id="UP000267821"/>
    </source>
</evidence>
<organism evidence="2 3">
    <name type="scientific">Terfezia boudieri ATCC MYA-4762</name>
    <dbReference type="NCBI Taxonomy" id="1051890"/>
    <lineage>
        <taxon>Eukaryota</taxon>
        <taxon>Fungi</taxon>
        <taxon>Dikarya</taxon>
        <taxon>Ascomycota</taxon>
        <taxon>Pezizomycotina</taxon>
        <taxon>Pezizomycetes</taxon>
        <taxon>Pezizales</taxon>
        <taxon>Pezizaceae</taxon>
        <taxon>Terfezia</taxon>
    </lineage>
</organism>
<dbReference type="GO" id="GO:0005739">
    <property type="term" value="C:mitochondrion"/>
    <property type="evidence" value="ECO:0007669"/>
    <property type="project" value="GOC"/>
</dbReference>
<gene>
    <name evidence="2" type="ORF">L211DRAFT_820002</name>
</gene>
<feature type="domain" description="Zinc finger CHCC-type" evidence="1">
    <location>
        <begin position="107"/>
        <end position="142"/>
    </location>
</feature>
<dbReference type="OrthoDB" id="307899at2759"/>
<evidence type="ECO:0000259" key="1">
    <source>
        <dbReference type="Pfam" id="PF10276"/>
    </source>
</evidence>
<accession>A0A3N4LVV6</accession>
<dbReference type="InterPro" id="IPR019401">
    <property type="entry name" value="Znf_CHCC"/>
</dbReference>
<evidence type="ECO:0000313" key="2">
    <source>
        <dbReference type="EMBL" id="RPB27017.1"/>
    </source>
</evidence>
<sequence>MLPRILLRRQLFGRAVLVRRSYTTQPPAKLDATPTEADIEIEKAEAVERARTMQAPNRAMTWSATQNPREVAMAGPRFEQTVLEAQPRPYAAIELIHEQPVRFVDKRMAVCDGGGGPAGHPKIFINVDKPEIVPCGYCGLPYAYSHHRHYLESLPSTEFPLS</sequence>
<dbReference type="Proteomes" id="UP000267821">
    <property type="component" value="Unassembled WGS sequence"/>
</dbReference>
<dbReference type="AlphaFoldDB" id="A0A3N4LVV6"/>